<protein>
    <submittedName>
        <fullName evidence="1">Uncharacterized protein</fullName>
    </submittedName>
</protein>
<reference evidence="1 2" key="1">
    <citation type="submission" date="2015-02" db="EMBL/GenBank/DDBJ databases">
        <title>Genome Sequencing of Rickettsiales.</title>
        <authorList>
            <person name="Daugherty S.C."/>
            <person name="Su Q."/>
            <person name="Abolude K."/>
            <person name="Beier-Sexton M."/>
            <person name="Carlyon J.A."/>
            <person name="Carter R."/>
            <person name="Day N.P."/>
            <person name="Dumler S.J."/>
            <person name="Dyachenko V."/>
            <person name="Godinez A."/>
            <person name="Kurtti T.J."/>
            <person name="Lichay M."/>
            <person name="Mullins K.E."/>
            <person name="Ott S."/>
            <person name="Pappas-Brown V."/>
            <person name="Paris D.H."/>
            <person name="Patel P."/>
            <person name="Richards A.L."/>
            <person name="Sadzewicz L."/>
            <person name="Sears K."/>
            <person name="Seidman D."/>
            <person name="Sengamalay N."/>
            <person name="Stenos J."/>
            <person name="Tallon L.J."/>
            <person name="Vincent G."/>
            <person name="Fraser C.M."/>
            <person name="Munderloh U."/>
            <person name="Dunning-Hotopp J.C."/>
        </authorList>
    </citation>
    <scope>NUCLEOTIDE SEQUENCE [LARGE SCALE GENOMIC DNA]</scope>
    <source>
        <strain evidence="1 2">Tate's Hell</strain>
    </source>
</reference>
<comment type="caution">
    <text evidence="1">The sequence shown here is derived from an EMBL/GenBank/DDBJ whole genome shotgun (WGS) entry which is preliminary data.</text>
</comment>
<sequence length="37" mass="4458">MVNHRHAFLENPIFRIFQEQIFETLNLSEELASLTRL</sequence>
<evidence type="ECO:0000313" key="2">
    <source>
        <dbReference type="Proteomes" id="UP000035491"/>
    </source>
</evidence>
<keyword evidence="2" id="KW-1185">Reference proteome</keyword>
<gene>
    <name evidence="1" type="ORF">RPATATE_0958</name>
</gene>
<accession>A0ABR5DNI9</accession>
<evidence type="ECO:0000313" key="1">
    <source>
        <dbReference type="EMBL" id="KJW00286.1"/>
    </source>
</evidence>
<name>A0ABR5DNI9_RICPA</name>
<proteinExistence type="predicted"/>
<dbReference type="EMBL" id="LAOO01000001">
    <property type="protein sequence ID" value="KJW00286.1"/>
    <property type="molecule type" value="Genomic_DNA"/>
</dbReference>
<dbReference type="Proteomes" id="UP000035491">
    <property type="component" value="Unassembled WGS sequence"/>
</dbReference>
<organism evidence="1 2">
    <name type="scientific">Rickettsia parkeri str. Tate's Hell</name>
    <dbReference type="NCBI Taxonomy" id="1359189"/>
    <lineage>
        <taxon>Bacteria</taxon>
        <taxon>Pseudomonadati</taxon>
        <taxon>Pseudomonadota</taxon>
        <taxon>Alphaproteobacteria</taxon>
        <taxon>Rickettsiales</taxon>
        <taxon>Rickettsiaceae</taxon>
        <taxon>Rickettsieae</taxon>
        <taxon>Rickettsia</taxon>
        <taxon>spotted fever group</taxon>
    </lineage>
</organism>